<proteinExistence type="predicted"/>
<evidence type="ECO:0000313" key="1">
    <source>
        <dbReference type="EMBL" id="KAI0045336.1"/>
    </source>
</evidence>
<sequence>MSALPSPISNYSPCSKYPSCELCQDTTLFRGEAIRWQLEMTNVHRGPDMKDSRSVPEVENAEPVERMAAHHTQTMPGLAERHGEMDSTHIILAHWRTSRRPLVEAVPASPEALSTVPAEQHPEQRQQFTWTPVLTTVLSSEQLPARHNGDAALECAEQEAASGDQASIATGQERAPARTVYSEDGYLQVQTVTGEAPETLDAIDLLKAKIHDFLEAVSAYGYDPLISPHRTATAHVPASRSTTSPELNGTRSLDPTEQAASEKSKNHTEMKIPRPIGCRGKTRKVGMNIQEAMGLDADAASRKIYKRIVYSARELSMEAQIDFSETFSMQEADRVAEFCRIARHIVEVRERLGYEGHTSATYKLAAL</sequence>
<reference evidence="1" key="1">
    <citation type="submission" date="2021-02" db="EMBL/GenBank/DDBJ databases">
        <authorList>
            <consortium name="DOE Joint Genome Institute"/>
            <person name="Ahrendt S."/>
            <person name="Looney B.P."/>
            <person name="Miyauchi S."/>
            <person name="Morin E."/>
            <person name="Drula E."/>
            <person name="Courty P.E."/>
            <person name="Chicoki N."/>
            <person name="Fauchery L."/>
            <person name="Kohler A."/>
            <person name="Kuo A."/>
            <person name="Labutti K."/>
            <person name="Pangilinan J."/>
            <person name="Lipzen A."/>
            <person name="Riley R."/>
            <person name="Andreopoulos W."/>
            <person name="He G."/>
            <person name="Johnson J."/>
            <person name="Barry K.W."/>
            <person name="Grigoriev I.V."/>
            <person name="Nagy L."/>
            <person name="Hibbett D."/>
            <person name="Henrissat B."/>
            <person name="Matheny P.B."/>
            <person name="Labbe J."/>
            <person name="Martin F."/>
        </authorList>
    </citation>
    <scope>NUCLEOTIDE SEQUENCE</scope>
    <source>
        <strain evidence="1">FP105234-sp</strain>
    </source>
</reference>
<name>A0ACB8RNR2_9AGAM</name>
<dbReference type="Proteomes" id="UP000814033">
    <property type="component" value="Unassembled WGS sequence"/>
</dbReference>
<organism evidence="1 2">
    <name type="scientific">Auriscalpium vulgare</name>
    <dbReference type="NCBI Taxonomy" id="40419"/>
    <lineage>
        <taxon>Eukaryota</taxon>
        <taxon>Fungi</taxon>
        <taxon>Dikarya</taxon>
        <taxon>Basidiomycota</taxon>
        <taxon>Agaricomycotina</taxon>
        <taxon>Agaricomycetes</taxon>
        <taxon>Russulales</taxon>
        <taxon>Auriscalpiaceae</taxon>
        <taxon>Auriscalpium</taxon>
    </lineage>
</organism>
<gene>
    <name evidence="1" type="ORF">FA95DRAFT_128849</name>
</gene>
<reference evidence="1" key="2">
    <citation type="journal article" date="2022" name="New Phytol.">
        <title>Evolutionary transition to the ectomycorrhizal habit in the genomes of a hyperdiverse lineage of mushroom-forming fungi.</title>
        <authorList>
            <person name="Looney B."/>
            <person name="Miyauchi S."/>
            <person name="Morin E."/>
            <person name="Drula E."/>
            <person name="Courty P.E."/>
            <person name="Kohler A."/>
            <person name="Kuo A."/>
            <person name="LaButti K."/>
            <person name="Pangilinan J."/>
            <person name="Lipzen A."/>
            <person name="Riley R."/>
            <person name="Andreopoulos W."/>
            <person name="He G."/>
            <person name="Johnson J."/>
            <person name="Nolan M."/>
            <person name="Tritt A."/>
            <person name="Barry K.W."/>
            <person name="Grigoriev I.V."/>
            <person name="Nagy L.G."/>
            <person name="Hibbett D."/>
            <person name="Henrissat B."/>
            <person name="Matheny P.B."/>
            <person name="Labbe J."/>
            <person name="Martin F.M."/>
        </authorList>
    </citation>
    <scope>NUCLEOTIDE SEQUENCE</scope>
    <source>
        <strain evidence="1">FP105234-sp</strain>
    </source>
</reference>
<comment type="caution">
    <text evidence="1">The sequence shown here is derived from an EMBL/GenBank/DDBJ whole genome shotgun (WGS) entry which is preliminary data.</text>
</comment>
<evidence type="ECO:0000313" key="2">
    <source>
        <dbReference type="Proteomes" id="UP000814033"/>
    </source>
</evidence>
<protein>
    <submittedName>
        <fullName evidence="1">Uncharacterized protein</fullName>
    </submittedName>
</protein>
<keyword evidence="2" id="KW-1185">Reference proteome</keyword>
<accession>A0ACB8RNR2</accession>
<dbReference type="EMBL" id="MU275954">
    <property type="protein sequence ID" value="KAI0045336.1"/>
    <property type="molecule type" value="Genomic_DNA"/>
</dbReference>